<feature type="region of interest" description="Disordered" evidence="5">
    <location>
        <begin position="141"/>
        <end position="169"/>
    </location>
</feature>
<keyword evidence="8" id="KW-1185">Reference proteome</keyword>
<dbReference type="PANTHER" id="PTHR11208:SF98">
    <property type="entry name" value="RNA-BINDING KH DOMAIN-CONTAINING PROTEIN"/>
    <property type="match status" value="1"/>
</dbReference>
<dbReference type="EMBL" id="JAGFBR010000009">
    <property type="protein sequence ID" value="KAH0461008.1"/>
    <property type="molecule type" value="Genomic_DNA"/>
</dbReference>
<dbReference type="Pfam" id="PF16275">
    <property type="entry name" value="SF1-HH"/>
    <property type="match status" value="1"/>
</dbReference>
<evidence type="ECO:0000256" key="4">
    <source>
        <dbReference type="ARBA" id="ARBA00022884"/>
    </source>
</evidence>
<dbReference type="Pfam" id="PF22675">
    <property type="entry name" value="KH-I_KHDC4-BBP"/>
    <property type="match status" value="1"/>
</dbReference>
<feature type="compositionally biased region" description="Polar residues" evidence="5">
    <location>
        <begin position="727"/>
        <end position="746"/>
    </location>
</feature>
<dbReference type="InterPro" id="IPR036612">
    <property type="entry name" value="KH_dom_type_1_sf"/>
</dbReference>
<dbReference type="InterPro" id="IPR032570">
    <property type="entry name" value="SF1-HH"/>
</dbReference>
<name>A0AAV7GZC4_DENCH</name>
<dbReference type="InterPro" id="IPR047086">
    <property type="entry name" value="SF1-HH_sf"/>
</dbReference>
<feature type="compositionally biased region" description="Polar residues" evidence="5">
    <location>
        <begin position="645"/>
        <end position="663"/>
    </location>
</feature>
<feature type="compositionally biased region" description="Polar residues" evidence="5">
    <location>
        <begin position="679"/>
        <end position="703"/>
    </location>
</feature>
<organism evidence="7 8">
    <name type="scientific">Dendrobium chrysotoxum</name>
    <name type="common">Orchid</name>
    <dbReference type="NCBI Taxonomy" id="161865"/>
    <lineage>
        <taxon>Eukaryota</taxon>
        <taxon>Viridiplantae</taxon>
        <taxon>Streptophyta</taxon>
        <taxon>Embryophyta</taxon>
        <taxon>Tracheophyta</taxon>
        <taxon>Spermatophyta</taxon>
        <taxon>Magnoliopsida</taxon>
        <taxon>Liliopsida</taxon>
        <taxon>Asparagales</taxon>
        <taxon>Orchidaceae</taxon>
        <taxon>Epidendroideae</taxon>
        <taxon>Malaxideae</taxon>
        <taxon>Dendrobiinae</taxon>
        <taxon>Dendrobium</taxon>
    </lineage>
</organism>
<feature type="region of interest" description="Disordered" evidence="5">
    <location>
        <begin position="645"/>
        <end position="771"/>
    </location>
</feature>
<evidence type="ECO:0000313" key="7">
    <source>
        <dbReference type="EMBL" id="KAH0461008.1"/>
    </source>
</evidence>
<keyword evidence="3" id="KW-0862">Zinc</keyword>
<feature type="compositionally biased region" description="Polar residues" evidence="5">
    <location>
        <begin position="525"/>
        <end position="537"/>
    </location>
</feature>
<feature type="compositionally biased region" description="Pro residues" evidence="5">
    <location>
        <begin position="538"/>
        <end position="548"/>
    </location>
</feature>
<dbReference type="GO" id="GO:0003729">
    <property type="term" value="F:mRNA binding"/>
    <property type="evidence" value="ECO:0007669"/>
    <property type="project" value="TreeGrafter"/>
</dbReference>
<proteinExistence type="predicted"/>
<reference evidence="7 8" key="1">
    <citation type="journal article" date="2021" name="Hortic Res">
        <title>Chromosome-scale assembly of the Dendrobium chrysotoxum genome enhances the understanding of orchid evolution.</title>
        <authorList>
            <person name="Zhang Y."/>
            <person name="Zhang G.Q."/>
            <person name="Zhang D."/>
            <person name="Liu X.D."/>
            <person name="Xu X.Y."/>
            <person name="Sun W.H."/>
            <person name="Yu X."/>
            <person name="Zhu X."/>
            <person name="Wang Z.W."/>
            <person name="Zhao X."/>
            <person name="Zhong W.Y."/>
            <person name="Chen H."/>
            <person name="Yin W.L."/>
            <person name="Huang T."/>
            <person name="Niu S.C."/>
            <person name="Liu Z.J."/>
        </authorList>
    </citation>
    <scope>NUCLEOTIDE SEQUENCE [LARGE SCALE GENOMIC DNA]</scope>
    <source>
        <strain evidence="7">Lindl</strain>
    </source>
</reference>
<dbReference type="AlphaFoldDB" id="A0AAV7GZC4"/>
<evidence type="ECO:0000313" key="8">
    <source>
        <dbReference type="Proteomes" id="UP000775213"/>
    </source>
</evidence>
<dbReference type="InterPro" id="IPR055256">
    <property type="entry name" value="KH_1_KHDC4/BBP-like"/>
</dbReference>
<dbReference type="Proteomes" id="UP000775213">
    <property type="component" value="Unassembled WGS sequence"/>
</dbReference>
<feature type="compositionally biased region" description="Low complexity" evidence="5">
    <location>
        <begin position="43"/>
        <end position="54"/>
    </location>
</feature>
<feature type="domain" description="K Homology" evidence="6">
    <location>
        <begin position="198"/>
        <end position="293"/>
    </location>
</feature>
<comment type="caution">
    <text evidence="7">The sequence shown here is derived from an EMBL/GenBank/DDBJ whole genome shotgun (WGS) entry which is preliminary data.</text>
</comment>
<dbReference type="PANTHER" id="PTHR11208">
    <property type="entry name" value="RNA-BINDING PROTEIN RELATED"/>
    <property type="match status" value="1"/>
</dbReference>
<feature type="compositionally biased region" description="Low complexity" evidence="5">
    <location>
        <begin position="549"/>
        <end position="570"/>
    </location>
</feature>
<feature type="region of interest" description="Disordered" evidence="5">
    <location>
        <begin position="497"/>
        <end position="598"/>
    </location>
</feature>
<dbReference type="Gene3D" id="3.30.1370.10">
    <property type="entry name" value="K Homology domain, type 1"/>
    <property type="match status" value="1"/>
</dbReference>
<feature type="compositionally biased region" description="Polar residues" evidence="5">
    <location>
        <begin position="432"/>
        <end position="445"/>
    </location>
</feature>
<evidence type="ECO:0000256" key="2">
    <source>
        <dbReference type="ARBA" id="ARBA00022771"/>
    </source>
</evidence>
<dbReference type="SMART" id="SM00322">
    <property type="entry name" value="KH"/>
    <property type="match status" value="1"/>
</dbReference>
<protein>
    <recommendedName>
        <fullName evidence="6">K Homology domain-containing protein</fullName>
    </recommendedName>
</protein>
<feature type="region of interest" description="Disordered" evidence="5">
    <location>
        <begin position="423"/>
        <end position="464"/>
    </location>
</feature>
<feature type="region of interest" description="Disordered" evidence="5">
    <location>
        <begin position="35"/>
        <end position="54"/>
    </location>
</feature>
<dbReference type="GO" id="GO:0008270">
    <property type="term" value="F:zinc ion binding"/>
    <property type="evidence" value="ECO:0007669"/>
    <property type="project" value="UniProtKB-KW"/>
</dbReference>
<gene>
    <name evidence="7" type="ORF">IEQ34_008583</name>
</gene>
<keyword evidence="4" id="KW-0694">RNA-binding</keyword>
<dbReference type="GO" id="GO:0005634">
    <property type="term" value="C:nucleus"/>
    <property type="evidence" value="ECO:0007669"/>
    <property type="project" value="TreeGrafter"/>
</dbReference>
<keyword evidence="2" id="KW-0863">Zinc-finger</keyword>
<accession>A0AAV7GZC4</accession>
<evidence type="ECO:0000256" key="1">
    <source>
        <dbReference type="ARBA" id="ARBA00022723"/>
    </source>
</evidence>
<evidence type="ECO:0000259" key="6">
    <source>
        <dbReference type="SMART" id="SM00322"/>
    </source>
</evidence>
<dbReference type="Gene3D" id="6.10.140.1790">
    <property type="match status" value="1"/>
</dbReference>
<dbReference type="InterPro" id="IPR045071">
    <property type="entry name" value="BBP-like"/>
</dbReference>
<evidence type="ECO:0000256" key="5">
    <source>
        <dbReference type="SAM" id="MobiDB-lite"/>
    </source>
</evidence>
<sequence length="898" mass="94903">MWAKKLVHETWNIGFLTYKLMELIDVPMSTKVDSPSSVEARQAPISASTTVSSSSPKVSMFGTKAGFVIPKNKLSGSLVPIFRGGSKIDSASVVKEESTKQVQRKTKWGTDLTQDANVRKGKALAYQTRVEQITQQLKSGSLEFEEDQGSESPKLVSNANSDSKSRKVQPLELERRELIGEILRLNPSYKAPPDYKPLMKESKVLIPIRTYPGYNFVGLLLGPESNTQKRLEEETGAKVRVYGTKSGFGEKSEITKSDISDAQEAYDDLYVHVSADTYEKVDAAVALIELLLTPVSGNAGVTPKVASLSAGNNEDVQTKNLDSSGIFMTPVNNVIQAVPQSPSLPVQPGQPPFQPYPAPWFPTTTPNVPSNPSSAFMPPLFPNNPTQFPLLRPPPGMPQYFTQAPNILSVPRTSTPTVLRPPLPIQLPPNQSPSGPISQSLTSGPVPTLKPPGQVNPQIGSPIRLPVTSSAWPLAPNPAGPSMNQVAPSNATMRALGVPSASMSSGPSQFNVSDNVARPPAANFTPHSSSLISARPSTSPPIFSPVPTPTGLVPTPGMASSFSGSSMLPLSPTPGSLASPPPAQRPTSFLQRAPSAPVMTSPSPLIVRAAIPMPAPSHAQAPIPVQPRLQPPQPLPALSTSNATIIPSLPPSTNNPMGASPVTTPKPLRPISGDFTFQPLRTQPPSSPNTPAAHNSALQNSPQVPFAAPKAPSFRPALQSPMPAALPQSSPRLQHMQHQPLPSDTSILPAAPTASFPANASNIRPPSPMLQGYPSPTPVQPVAQAVPVGSPRFPSAAQAPNPSGSMPAYPANFQQVHRLPHVRPAGSFTLPNQQLGDKPIGFTPGNVHTTAGGNQIYDPFSPTASAAPPHQGASNPSNIKKPETDAEYEDLMASVGVK</sequence>
<dbReference type="SUPFAM" id="SSF54791">
    <property type="entry name" value="Eukaryotic type KH-domain (KH-domain type I)"/>
    <property type="match status" value="1"/>
</dbReference>
<feature type="region of interest" description="Disordered" evidence="5">
    <location>
        <begin position="858"/>
        <end position="898"/>
    </location>
</feature>
<dbReference type="InterPro" id="IPR004087">
    <property type="entry name" value="KH_dom"/>
</dbReference>
<feature type="compositionally biased region" description="Polar residues" evidence="5">
    <location>
        <begin position="501"/>
        <end position="514"/>
    </location>
</feature>
<keyword evidence="1" id="KW-0479">Metal-binding</keyword>
<dbReference type="GO" id="GO:0048024">
    <property type="term" value="P:regulation of mRNA splicing, via spliceosome"/>
    <property type="evidence" value="ECO:0007669"/>
    <property type="project" value="TreeGrafter"/>
</dbReference>
<evidence type="ECO:0000256" key="3">
    <source>
        <dbReference type="ARBA" id="ARBA00022833"/>
    </source>
</evidence>